<dbReference type="InterPro" id="IPR036866">
    <property type="entry name" value="RibonucZ/Hydroxyglut_hydro"/>
</dbReference>
<evidence type="ECO:0000256" key="5">
    <source>
        <dbReference type="ARBA" id="ARBA00023136"/>
    </source>
</evidence>
<proteinExistence type="predicted"/>
<keyword evidence="4 7" id="KW-1133">Transmembrane helix</keyword>
<gene>
    <name evidence="9" type="ORF">NCCP1664_06530</name>
</gene>
<dbReference type="CDD" id="cd07731">
    <property type="entry name" value="ComA-like_MBL-fold"/>
    <property type="match status" value="1"/>
</dbReference>
<dbReference type="InterPro" id="IPR004477">
    <property type="entry name" value="ComEC_N"/>
</dbReference>
<protein>
    <recommendedName>
        <fullName evidence="8">Metallo-beta-lactamase domain-containing protein</fullName>
    </recommendedName>
</protein>
<dbReference type="Proteomes" id="UP000325307">
    <property type="component" value="Unassembled WGS sequence"/>
</dbReference>
<dbReference type="InterPro" id="IPR052159">
    <property type="entry name" value="Competence_DNA_uptake"/>
</dbReference>
<feature type="transmembrane region" description="Helical" evidence="7">
    <location>
        <begin position="362"/>
        <end position="383"/>
    </location>
</feature>
<dbReference type="PANTHER" id="PTHR30619">
    <property type="entry name" value="DNA INTERNALIZATION/COMPETENCE PROTEIN COMEC/REC2"/>
    <property type="match status" value="1"/>
</dbReference>
<keyword evidence="5 7" id="KW-0472">Membrane</keyword>
<dbReference type="GO" id="GO:0005886">
    <property type="term" value="C:plasma membrane"/>
    <property type="evidence" value="ECO:0007669"/>
    <property type="project" value="UniProtKB-SubCell"/>
</dbReference>
<sequence>MEAEPGIVDLRGVWAAAGAWCSAAAVVRIAPAQAALVAVAGSFLLALMAWNLRSGRGLAAWFHRGWAPVALAAAGATVVAAAAAVQGAGGQGAAGAEPRLAALVEARETARVRVVLTMAPRARPAPPASGAMAAESRGGEWVAEARLQAVAVSGAWMSTSSRVAVSWPASWGADAVGEGDTLEALGRLSPMAPGRREVAWVGLRSPPTVVPAAAGAVDRAREDFVEAARALPGDGPALLPGMVMGDRRGQDAGLGDAMATAGLSHLTAVSGANCALVLGTVLGAGRACRLGRTATLLLCLAALAGFVAVVRPEPSVVRAAAMGTVSAVAVYAGRGRQAFAALCACVVGLLAWDPWYAGEAAFRLSVAATAGIALLGRPLAVVLHRVLPGWLANGTAITVAAQAFCLPVLLTFTTDVAAYAVPANLAVAPLVPPATIAGTAALGLAFLPGASVLVAALVWVAGVPAALVGGVGRWFATLPHAHLSWVPGPAGTVAALLVAAALVAAAWMVRLPGGVPARRAGALLAAFAVAVPAGILLPATALVGRNPPPWEIALCDVGQGDALALRTGPERAVVIDTGPDPAPVRTCLDVLGVEVVDVLVLTHLHADHIGGLEGVFSGREVREVLYSTAARAQDREPGQRPGAGAAGLSGRLPATAPARRAFAGERGSAGPVEWEVLWPLAGAPAATENDASLVVKYRIGAGGTASGRTLTLLATGDIEEEAMDVLLRTGVDLRADILKVSHHGARNGGTAVIGAAGPRAALVGVGAGNSYGHPAPEILAALQAAGTAVFRTDTAGAVLLRREGSTLVSARLEGAGG</sequence>
<feature type="transmembrane region" description="Helical" evidence="7">
    <location>
        <begin position="488"/>
        <end position="509"/>
    </location>
</feature>
<feature type="transmembrane region" description="Helical" evidence="7">
    <location>
        <begin position="454"/>
        <end position="476"/>
    </location>
</feature>
<dbReference type="RefSeq" id="WP_172627275.1">
    <property type="nucleotide sequence ID" value="NZ_BKDJ01000002.1"/>
</dbReference>
<feature type="transmembrane region" description="Helical" evidence="7">
    <location>
        <begin position="430"/>
        <end position="447"/>
    </location>
</feature>
<dbReference type="EMBL" id="BKDJ01000002">
    <property type="protein sequence ID" value="GER22156.1"/>
    <property type="molecule type" value="Genomic_DNA"/>
</dbReference>
<feature type="transmembrane region" description="Helical" evidence="7">
    <location>
        <begin position="390"/>
        <end position="410"/>
    </location>
</feature>
<feature type="transmembrane region" description="Helical" evidence="7">
    <location>
        <begin position="35"/>
        <end position="53"/>
    </location>
</feature>
<reference evidence="9 10" key="1">
    <citation type="submission" date="2019-09" db="EMBL/GenBank/DDBJ databases">
        <title>Arthrobacter zafarii sp. nov., a moderately thermotolerant and halotolerant actinobacterium isolated from Cholistan desert soil of Pakistan.</title>
        <authorList>
            <person name="Amin A."/>
            <person name="Ahmed I."/>
            <person name="Khalid N."/>
            <person name="Schumann P."/>
            <person name="Busse H.J."/>
            <person name="Khan I.U."/>
            <person name="Li S."/>
            <person name="Li W.J."/>
        </authorList>
    </citation>
    <scope>NUCLEOTIDE SEQUENCE [LARGE SCALE GENOMIC DNA]</scope>
    <source>
        <strain evidence="9 10">NCCP-1664</strain>
    </source>
</reference>
<comment type="caution">
    <text evidence="9">The sequence shown here is derived from an EMBL/GenBank/DDBJ whole genome shotgun (WGS) entry which is preliminary data.</text>
</comment>
<evidence type="ECO:0000256" key="1">
    <source>
        <dbReference type="ARBA" id="ARBA00004651"/>
    </source>
</evidence>
<dbReference type="Gene3D" id="3.60.15.10">
    <property type="entry name" value="Ribonuclease Z/Hydroxyacylglutathione hydrolase-like"/>
    <property type="match status" value="1"/>
</dbReference>
<feature type="transmembrane region" description="Helical" evidence="7">
    <location>
        <begin position="65"/>
        <end position="85"/>
    </location>
</feature>
<dbReference type="NCBIfam" id="TIGR00360">
    <property type="entry name" value="ComEC_N-term"/>
    <property type="match status" value="1"/>
</dbReference>
<accession>A0A5A7NNQ5</accession>
<feature type="transmembrane region" description="Helical" evidence="7">
    <location>
        <begin position="521"/>
        <end position="543"/>
    </location>
</feature>
<dbReference type="Pfam" id="PF00753">
    <property type="entry name" value="Lactamase_B"/>
    <property type="match status" value="1"/>
</dbReference>
<name>A0A5A7NNQ5_9MICC</name>
<feature type="transmembrane region" description="Helical" evidence="7">
    <location>
        <begin position="339"/>
        <end position="356"/>
    </location>
</feature>
<comment type="subcellular location">
    <subcellularLocation>
        <location evidence="1">Cell membrane</location>
        <topology evidence="1">Multi-pass membrane protein</topology>
    </subcellularLocation>
</comment>
<keyword evidence="2" id="KW-1003">Cell membrane</keyword>
<organism evidence="9 10">
    <name type="scientific">Zafaria cholistanensis</name>
    <dbReference type="NCBI Taxonomy" id="1682741"/>
    <lineage>
        <taxon>Bacteria</taxon>
        <taxon>Bacillati</taxon>
        <taxon>Actinomycetota</taxon>
        <taxon>Actinomycetes</taxon>
        <taxon>Micrococcales</taxon>
        <taxon>Micrococcaceae</taxon>
        <taxon>Zafaria</taxon>
    </lineage>
</organism>
<evidence type="ECO:0000313" key="9">
    <source>
        <dbReference type="EMBL" id="GER22156.1"/>
    </source>
</evidence>
<feature type="transmembrane region" description="Helical" evidence="7">
    <location>
        <begin position="293"/>
        <end position="310"/>
    </location>
</feature>
<dbReference type="PANTHER" id="PTHR30619:SF1">
    <property type="entry name" value="RECOMBINATION PROTEIN 2"/>
    <property type="match status" value="1"/>
</dbReference>
<feature type="region of interest" description="Disordered" evidence="6">
    <location>
        <begin position="629"/>
        <end position="651"/>
    </location>
</feature>
<dbReference type="SUPFAM" id="SSF56281">
    <property type="entry name" value="Metallo-hydrolase/oxidoreductase"/>
    <property type="match status" value="1"/>
</dbReference>
<evidence type="ECO:0000256" key="3">
    <source>
        <dbReference type="ARBA" id="ARBA00022692"/>
    </source>
</evidence>
<keyword evidence="10" id="KW-1185">Reference proteome</keyword>
<dbReference type="Pfam" id="PF03772">
    <property type="entry name" value="Competence"/>
    <property type="match status" value="1"/>
</dbReference>
<dbReference type="InterPro" id="IPR001279">
    <property type="entry name" value="Metallo-B-lactamas"/>
</dbReference>
<evidence type="ECO:0000256" key="6">
    <source>
        <dbReference type="SAM" id="MobiDB-lite"/>
    </source>
</evidence>
<evidence type="ECO:0000313" key="10">
    <source>
        <dbReference type="Proteomes" id="UP000325307"/>
    </source>
</evidence>
<dbReference type="InterPro" id="IPR035681">
    <property type="entry name" value="ComA-like_MBL"/>
</dbReference>
<dbReference type="SMART" id="SM00849">
    <property type="entry name" value="Lactamase_B"/>
    <property type="match status" value="1"/>
</dbReference>
<feature type="domain" description="Metallo-beta-lactamase" evidence="8">
    <location>
        <begin position="559"/>
        <end position="768"/>
    </location>
</feature>
<evidence type="ECO:0000256" key="2">
    <source>
        <dbReference type="ARBA" id="ARBA00022475"/>
    </source>
</evidence>
<evidence type="ECO:0000259" key="8">
    <source>
        <dbReference type="SMART" id="SM00849"/>
    </source>
</evidence>
<evidence type="ECO:0000256" key="4">
    <source>
        <dbReference type="ARBA" id="ARBA00022989"/>
    </source>
</evidence>
<dbReference type="AlphaFoldDB" id="A0A5A7NNQ5"/>
<evidence type="ECO:0000256" key="7">
    <source>
        <dbReference type="SAM" id="Phobius"/>
    </source>
</evidence>
<keyword evidence="3 7" id="KW-0812">Transmembrane</keyword>
<feature type="transmembrane region" description="Helical" evidence="7">
    <location>
        <begin position="316"/>
        <end position="332"/>
    </location>
</feature>